<proteinExistence type="inferred from homology"/>
<comment type="cofactor">
    <cofactor evidence="1 4">
        <name>pyridoxal 5'-phosphate</name>
        <dbReference type="ChEBI" id="CHEBI:597326"/>
    </cofactor>
</comment>
<reference evidence="5 6" key="1">
    <citation type="submission" date="2015-09" db="EMBL/GenBank/DDBJ databases">
        <title>Draft genome sequence of Kouleothrix aurantiaca JCM 19913.</title>
        <authorList>
            <person name="Hemp J."/>
        </authorList>
    </citation>
    <scope>NUCLEOTIDE SEQUENCE [LARGE SCALE GENOMIC DNA]</scope>
    <source>
        <strain evidence="5 6">COM-B</strain>
    </source>
</reference>
<accession>A0A0P9D135</accession>
<feature type="non-terminal residue" evidence="5">
    <location>
        <position position="110"/>
    </location>
</feature>
<evidence type="ECO:0000256" key="3">
    <source>
        <dbReference type="ARBA" id="ARBA00022898"/>
    </source>
</evidence>
<evidence type="ECO:0000313" key="5">
    <source>
        <dbReference type="EMBL" id="KPV49134.1"/>
    </source>
</evidence>
<evidence type="ECO:0000256" key="4">
    <source>
        <dbReference type="RuleBase" id="RU362118"/>
    </source>
</evidence>
<sequence length="110" mass="11285">MNLETLAIHAGQAPDPASGAVMPPIVLSTTFERAADGSFPSGYIYTRSGNPNRPALEECLAALEGGAACAAFGSGLAAAMAVFQSLAPGDHVIIPDDAYHGVSRLVREIM</sequence>
<dbReference type="GO" id="GO:0019346">
    <property type="term" value="P:transsulfuration"/>
    <property type="evidence" value="ECO:0007669"/>
    <property type="project" value="InterPro"/>
</dbReference>
<dbReference type="Pfam" id="PF01053">
    <property type="entry name" value="Cys_Met_Meta_PP"/>
    <property type="match status" value="1"/>
</dbReference>
<name>A0A0P9D135_9CHLR</name>
<dbReference type="Proteomes" id="UP000050509">
    <property type="component" value="Unassembled WGS sequence"/>
</dbReference>
<dbReference type="GO" id="GO:0004123">
    <property type="term" value="F:cystathionine gamma-lyase activity"/>
    <property type="evidence" value="ECO:0007669"/>
    <property type="project" value="TreeGrafter"/>
</dbReference>
<dbReference type="InterPro" id="IPR015424">
    <property type="entry name" value="PyrdxlP-dep_Trfase"/>
</dbReference>
<keyword evidence="6" id="KW-1185">Reference proteome</keyword>
<dbReference type="InterPro" id="IPR015421">
    <property type="entry name" value="PyrdxlP-dep_Trfase_major"/>
</dbReference>
<gene>
    <name evidence="5" type="ORF">SE17_34335</name>
</gene>
<evidence type="ECO:0000313" key="6">
    <source>
        <dbReference type="Proteomes" id="UP000050509"/>
    </source>
</evidence>
<keyword evidence="3 4" id="KW-0663">Pyridoxal phosphate</keyword>
<organism evidence="5 6">
    <name type="scientific">Kouleothrix aurantiaca</name>
    <dbReference type="NCBI Taxonomy" id="186479"/>
    <lineage>
        <taxon>Bacteria</taxon>
        <taxon>Bacillati</taxon>
        <taxon>Chloroflexota</taxon>
        <taxon>Chloroflexia</taxon>
        <taxon>Chloroflexales</taxon>
        <taxon>Roseiflexineae</taxon>
        <taxon>Roseiflexaceae</taxon>
        <taxon>Kouleothrix</taxon>
    </lineage>
</organism>
<dbReference type="AlphaFoldDB" id="A0A0P9D135"/>
<dbReference type="EMBL" id="LJCR01002175">
    <property type="protein sequence ID" value="KPV49134.1"/>
    <property type="molecule type" value="Genomic_DNA"/>
</dbReference>
<comment type="caution">
    <text evidence="5">The sequence shown here is derived from an EMBL/GenBank/DDBJ whole genome shotgun (WGS) entry which is preliminary data.</text>
</comment>
<evidence type="ECO:0000256" key="1">
    <source>
        <dbReference type="ARBA" id="ARBA00001933"/>
    </source>
</evidence>
<protein>
    <submittedName>
        <fullName evidence="5">Cystathionine gamma-synthase</fullName>
    </submittedName>
</protein>
<dbReference type="PANTHER" id="PTHR11808">
    <property type="entry name" value="TRANS-SULFURATION ENZYME FAMILY MEMBER"/>
    <property type="match status" value="1"/>
</dbReference>
<dbReference type="Gene3D" id="3.40.640.10">
    <property type="entry name" value="Type I PLP-dependent aspartate aminotransferase-like (Major domain)"/>
    <property type="match status" value="1"/>
</dbReference>
<evidence type="ECO:0000256" key="2">
    <source>
        <dbReference type="ARBA" id="ARBA00009077"/>
    </source>
</evidence>
<dbReference type="GO" id="GO:0019343">
    <property type="term" value="P:cysteine biosynthetic process via cystathionine"/>
    <property type="evidence" value="ECO:0007669"/>
    <property type="project" value="TreeGrafter"/>
</dbReference>
<comment type="similarity">
    <text evidence="2 4">Belongs to the trans-sulfuration enzymes family.</text>
</comment>
<dbReference type="PANTHER" id="PTHR11808:SF15">
    <property type="entry name" value="CYSTATHIONINE GAMMA-LYASE"/>
    <property type="match status" value="1"/>
</dbReference>
<dbReference type="InterPro" id="IPR000277">
    <property type="entry name" value="Cys/Met-Metab_PyrdxlP-dep_enz"/>
</dbReference>
<dbReference type="SUPFAM" id="SSF53383">
    <property type="entry name" value="PLP-dependent transferases"/>
    <property type="match status" value="1"/>
</dbReference>
<dbReference type="GO" id="GO:0030170">
    <property type="term" value="F:pyridoxal phosphate binding"/>
    <property type="evidence" value="ECO:0007669"/>
    <property type="project" value="InterPro"/>
</dbReference>
<dbReference type="GO" id="GO:0005737">
    <property type="term" value="C:cytoplasm"/>
    <property type="evidence" value="ECO:0007669"/>
    <property type="project" value="TreeGrafter"/>
</dbReference>